<keyword evidence="4" id="KW-0808">Transferase</keyword>
<dbReference type="Gene3D" id="3.30.565.10">
    <property type="entry name" value="Histidine kinase-like ATPase, C-terminal domain"/>
    <property type="match status" value="1"/>
</dbReference>
<evidence type="ECO:0000256" key="2">
    <source>
        <dbReference type="ARBA" id="ARBA00012438"/>
    </source>
</evidence>
<keyword evidence="9" id="KW-0175">Coiled coil</keyword>
<evidence type="ECO:0000256" key="8">
    <source>
        <dbReference type="ARBA" id="ARBA00023012"/>
    </source>
</evidence>
<sequence>MLINNIQTENGVSNIMSNLCKQYVENELNCYKKKLYDITNEIHSTEIELKTVDKNLIKLNKEKDWSEDIFHSLISLKQTDNIRLQTLQDSKYELNNKINFLNNQKKDVETKIEELINILRDDDSNVSRETMSDSIHDNVKLIDFIELDRKRISRDIHDSVVQNLTALIHKQEFISQIINTDITRSKLEINNSVVLIKESINELRNIIYELRPMSVDDLGFKNAIMNMIDKFNRESNVITYYSSINFDDELSIDSNLIISILRIINELNSNAIKYSNGTEIIINVTLKDNNVIIEFKDNGKGFDYYNTVYDRNKNSGFGLTMLKERVALLNGNIKYIYDNGSDFFIEIPVW</sequence>
<organism evidence="11 12">
    <name type="scientific">Lachnospira eligens</name>
    <dbReference type="NCBI Taxonomy" id="39485"/>
    <lineage>
        <taxon>Bacteria</taxon>
        <taxon>Bacillati</taxon>
        <taxon>Bacillota</taxon>
        <taxon>Clostridia</taxon>
        <taxon>Lachnospirales</taxon>
        <taxon>Lachnospiraceae</taxon>
        <taxon>Lachnospira</taxon>
    </lineage>
</organism>
<dbReference type="InterPro" id="IPR005467">
    <property type="entry name" value="His_kinase_dom"/>
</dbReference>
<name>A0A7C9L9E9_9FIRM</name>
<dbReference type="InterPro" id="IPR011712">
    <property type="entry name" value="Sig_transdc_His_kin_sub3_dim/P"/>
</dbReference>
<evidence type="ECO:0000256" key="6">
    <source>
        <dbReference type="ARBA" id="ARBA00022777"/>
    </source>
</evidence>
<gene>
    <name evidence="11" type="ORF">GKE48_03885</name>
</gene>
<evidence type="ECO:0000256" key="9">
    <source>
        <dbReference type="SAM" id="Coils"/>
    </source>
</evidence>
<keyword evidence="7" id="KW-0067">ATP-binding</keyword>
<evidence type="ECO:0000256" key="7">
    <source>
        <dbReference type="ARBA" id="ARBA00022840"/>
    </source>
</evidence>
<dbReference type="SUPFAM" id="SSF55874">
    <property type="entry name" value="ATPase domain of HSP90 chaperone/DNA topoisomerase II/histidine kinase"/>
    <property type="match status" value="1"/>
</dbReference>
<evidence type="ECO:0000256" key="4">
    <source>
        <dbReference type="ARBA" id="ARBA00022679"/>
    </source>
</evidence>
<evidence type="ECO:0000259" key="10">
    <source>
        <dbReference type="PROSITE" id="PS50109"/>
    </source>
</evidence>
<dbReference type="InterPro" id="IPR003594">
    <property type="entry name" value="HATPase_dom"/>
</dbReference>
<dbReference type="InterPro" id="IPR050482">
    <property type="entry name" value="Sensor_HK_TwoCompSys"/>
</dbReference>
<dbReference type="EC" id="2.7.13.3" evidence="2"/>
<proteinExistence type="predicted"/>
<dbReference type="SMART" id="SM00387">
    <property type="entry name" value="HATPase_c"/>
    <property type="match status" value="1"/>
</dbReference>
<evidence type="ECO:0000256" key="3">
    <source>
        <dbReference type="ARBA" id="ARBA00022553"/>
    </source>
</evidence>
<dbReference type="EMBL" id="WKRD01000002">
    <property type="protein sequence ID" value="MSC56596.1"/>
    <property type="molecule type" value="Genomic_DNA"/>
</dbReference>
<evidence type="ECO:0000313" key="11">
    <source>
        <dbReference type="EMBL" id="MSC56596.1"/>
    </source>
</evidence>
<feature type="coiled-coil region" evidence="9">
    <location>
        <begin position="42"/>
        <end position="118"/>
    </location>
</feature>
<dbReference type="GO" id="GO:0046983">
    <property type="term" value="F:protein dimerization activity"/>
    <property type="evidence" value="ECO:0007669"/>
    <property type="project" value="InterPro"/>
</dbReference>
<dbReference type="GO" id="GO:0016020">
    <property type="term" value="C:membrane"/>
    <property type="evidence" value="ECO:0007669"/>
    <property type="project" value="InterPro"/>
</dbReference>
<evidence type="ECO:0000256" key="1">
    <source>
        <dbReference type="ARBA" id="ARBA00000085"/>
    </source>
</evidence>
<dbReference type="Pfam" id="PF02518">
    <property type="entry name" value="HATPase_c"/>
    <property type="match status" value="1"/>
</dbReference>
<dbReference type="Pfam" id="PF07730">
    <property type="entry name" value="HisKA_3"/>
    <property type="match status" value="1"/>
</dbReference>
<dbReference type="Gene3D" id="1.20.5.1930">
    <property type="match status" value="1"/>
</dbReference>
<evidence type="ECO:0000313" key="12">
    <source>
        <dbReference type="Proteomes" id="UP000481964"/>
    </source>
</evidence>
<dbReference type="InterPro" id="IPR036890">
    <property type="entry name" value="HATPase_C_sf"/>
</dbReference>
<reference evidence="11 12" key="1">
    <citation type="journal article" date="2019" name="Nat. Med.">
        <title>A library of human gut bacterial isolates paired with longitudinal multiomics data enables mechanistic microbiome research.</title>
        <authorList>
            <person name="Poyet M."/>
            <person name="Groussin M."/>
            <person name="Gibbons S.M."/>
            <person name="Avila-Pacheco J."/>
            <person name="Jiang X."/>
            <person name="Kearney S.M."/>
            <person name="Perrotta A.R."/>
            <person name="Berdy B."/>
            <person name="Zhao S."/>
            <person name="Lieberman T.D."/>
            <person name="Swanson P.K."/>
            <person name="Smith M."/>
            <person name="Roesemann S."/>
            <person name="Alexander J.E."/>
            <person name="Rich S.A."/>
            <person name="Livny J."/>
            <person name="Vlamakis H."/>
            <person name="Clish C."/>
            <person name="Bullock K."/>
            <person name="Deik A."/>
            <person name="Scott J."/>
            <person name="Pierce K.A."/>
            <person name="Xavier R.J."/>
            <person name="Alm E.J."/>
        </authorList>
    </citation>
    <scope>NUCLEOTIDE SEQUENCE [LARGE SCALE GENOMIC DNA]</scope>
    <source>
        <strain evidence="11 12">BIOML-A1</strain>
    </source>
</reference>
<dbReference type="AlphaFoldDB" id="A0A7C9L9E9"/>
<protein>
    <recommendedName>
        <fullName evidence="2">histidine kinase</fullName>
        <ecNumber evidence="2">2.7.13.3</ecNumber>
    </recommendedName>
</protein>
<dbReference type="OrthoDB" id="9781904at2"/>
<accession>A0A7C9L9E9</accession>
<dbReference type="PANTHER" id="PTHR24421">
    <property type="entry name" value="NITRATE/NITRITE SENSOR PROTEIN NARX-RELATED"/>
    <property type="match status" value="1"/>
</dbReference>
<dbReference type="SUPFAM" id="SSF90257">
    <property type="entry name" value="Myosin rod fragments"/>
    <property type="match status" value="1"/>
</dbReference>
<dbReference type="PANTHER" id="PTHR24421:SF10">
    <property type="entry name" value="NITRATE_NITRITE SENSOR PROTEIN NARQ"/>
    <property type="match status" value="1"/>
</dbReference>
<keyword evidence="3" id="KW-0597">Phosphoprotein</keyword>
<feature type="domain" description="Histidine kinase" evidence="10">
    <location>
        <begin position="260"/>
        <end position="350"/>
    </location>
</feature>
<evidence type="ECO:0000256" key="5">
    <source>
        <dbReference type="ARBA" id="ARBA00022741"/>
    </source>
</evidence>
<keyword evidence="5" id="KW-0547">Nucleotide-binding</keyword>
<dbReference type="GO" id="GO:0005524">
    <property type="term" value="F:ATP binding"/>
    <property type="evidence" value="ECO:0007669"/>
    <property type="project" value="UniProtKB-KW"/>
</dbReference>
<dbReference type="PROSITE" id="PS50109">
    <property type="entry name" value="HIS_KIN"/>
    <property type="match status" value="1"/>
</dbReference>
<dbReference type="Proteomes" id="UP000481964">
    <property type="component" value="Unassembled WGS sequence"/>
</dbReference>
<dbReference type="CDD" id="cd16917">
    <property type="entry name" value="HATPase_UhpB-NarQ-NarX-like"/>
    <property type="match status" value="1"/>
</dbReference>
<comment type="catalytic activity">
    <reaction evidence="1">
        <text>ATP + protein L-histidine = ADP + protein N-phospho-L-histidine.</text>
        <dbReference type="EC" id="2.7.13.3"/>
    </reaction>
</comment>
<dbReference type="GO" id="GO:0000155">
    <property type="term" value="F:phosphorelay sensor kinase activity"/>
    <property type="evidence" value="ECO:0007669"/>
    <property type="project" value="InterPro"/>
</dbReference>
<keyword evidence="6" id="KW-0418">Kinase</keyword>
<keyword evidence="8" id="KW-0902">Two-component regulatory system</keyword>
<comment type="caution">
    <text evidence="11">The sequence shown here is derived from an EMBL/GenBank/DDBJ whole genome shotgun (WGS) entry which is preliminary data.</text>
</comment>